<dbReference type="AlphaFoldDB" id="A0A2N5TG29"/>
<proteinExistence type="predicted"/>
<sequence>MSRRESKERSARDQGAVIPDSNMVDADSVMKSICNEIQSENYSPPNLANSKFISLSCLSLTPPISIIPIPTRHSTPDALIHSS</sequence>
<reference evidence="2 3" key="1">
    <citation type="submission" date="2017-11" db="EMBL/GenBank/DDBJ databases">
        <title>De novo assembly and phasing of dikaryotic genomes from two isolates of Puccinia coronata f. sp. avenae, the causal agent of oat crown rust.</title>
        <authorList>
            <person name="Miller M.E."/>
            <person name="Zhang Y."/>
            <person name="Omidvar V."/>
            <person name="Sperschneider J."/>
            <person name="Schwessinger B."/>
            <person name="Raley C."/>
            <person name="Palmer J.M."/>
            <person name="Garnica D."/>
            <person name="Upadhyaya N."/>
            <person name="Rathjen J."/>
            <person name="Taylor J.M."/>
            <person name="Park R.F."/>
            <person name="Dodds P.N."/>
            <person name="Hirsch C.D."/>
            <person name="Kianian S.F."/>
            <person name="Figueroa M."/>
        </authorList>
    </citation>
    <scope>NUCLEOTIDE SEQUENCE [LARGE SCALE GENOMIC DNA]</scope>
    <source>
        <strain evidence="2">12NC29</strain>
    </source>
</reference>
<gene>
    <name evidence="2" type="ORF">PCANC_28715</name>
</gene>
<dbReference type="EMBL" id="PGCJ01000690">
    <property type="protein sequence ID" value="PLW24419.1"/>
    <property type="molecule type" value="Genomic_DNA"/>
</dbReference>
<feature type="compositionally biased region" description="Basic and acidic residues" evidence="1">
    <location>
        <begin position="1"/>
        <end position="12"/>
    </location>
</feature>
<evidence type="ECO:0000256" key="1">
    <source>
        <dbReference type="SAM" id="MobiDB-lite"/>
    </source>
</evidence>
<keyword evidence="3" id="KW-1185">Reference proteome</keyword>
<accession>A0A2N5TG29</accession>
<name>A0A2N5TG29_9BASI</name>
<protein>
    <submittedName>
        <fullName evidence="2">Uncharacterized protein</fullName>
    </submittedName>
</protein>
<organism evidence="2 3">
    <name type="scientific">Puccinia coronata f. sp. avenae</name>
    <dbReference type="NCBI Taxonomy" id="200324"/>
    <lineage>
        <taxon>Eukaryota</taxon>
        <taxon>Fungi</taxon>
        <taxon>Dikarya</taxon>
        <taxon>Basidiomycota</taxon>
        <taxon>Pucciniomycotina</taxon>
        <taxon>Pucciniomycetes</taxon>
        <taxon>Pucciniales</taxon>
        <taxon>Pucciniaceae</taxon>
        <taxon>Puccinia</taxon>
    </lineage>
</organism>
<comment type="caution">
    <text evidence="2">The sequence shown here is derived from an EMBL/GenBank/DDBJ whole genome shotgun (WGS) entry which is preliminary data.</text>
</comment>
<dbReference type="Proteomes" id="UP000235388">
    <property type="component" value="Unassembled WGS sequence"/>
</dbReference>
<evidence type="ECO:0000313" key="2">
    <source>
        <dbReference type="EMBL" id="PLW24419.1"/>
    </source>
</evidence>
<feature type="region of interest" description="Disordered" evidence="1">
    <location>
        <begin position="1"/>
        <end position="23"/>
    </location>
</feature>
<evidence type="ECO:0000313" key="3">
    <source>
        <dbReference type="Proteomes" id="UP000235388"/>
    </source>
</evidence>